<comment type="subcellular location">
    <subcellularLocation>
        <location evidence="1">Cell membrane</location>
        <topology evidence="1">Single-pass type I membrane protein</topology>
    </subcellularLocation>
</comment>
<keyword evidence="6 20" id="KW-0732">Signal</keyword>
<feature type="compositionally biased region" description="Polar residues" evidence="18">
    <location>
        <begin position="903"/>
        <end position="912"/>
    </location>
</feature>
<evidence type="ECO:0000256" key="2">
    <source>
        <dbReference type="ARBA" id="ARBA00008921"/>
    </source>
</evidence>
<dbReference type="GO" id="GO:0005886">
    <property type="term" value="C:plasma membrane"/>
    <property type="evidence" value="ECO:0007669"/>
    <property type="project" value="UniProtKB-SubCell"/>
</dbReference>
<dbReference type="SMART" id="SM00060">
    <property type="entry name" value="FN3"/>
    <property type="match status" value="4"/>
</dbReference>
<comment type="similarity">
    <text evidence="2">Belongs to the type I cytokine receptor family. Type 2 subfamily.</text>
</comment>
<evidence type="ECO:0000256" key="3">
    <source>
        <dbReference type="ARBA" id="ARBA00022475"/>
    </source>
</evidence>
<feature type="non-terminal residue" evidence="22">
    <location>
        <position position="1"/>
    </location>
</feature>
<feature type="compositionally biased region" description="Polar residues" evidence="18">
    <location>
        <begin position="662"/>
        <end position="680"/>
    </location>
</feature>
<evidence type="ECO:0000256" key="12">
    <source>
        <dbReference type="ARBA" id="ARBA00023180"/>
    </source>
</evidence>
<dbReference type="AlphaFoldDB" id="A0A8J7NWB4"/>
<evidence type="ECO:0000256" key="16">
    <source>
        <dbReference type="ARBA" id="ARBA00078919"/>
    </source>
</evidence>
<keyword evidence="23" id="KW-1185">Reference proteome</keyword>
<dbReference type="FunFam" id="2.60.40.10:FF:000281">
    <property type="entry name" value="Cytokine receptor like factor 1"/>
    <property type="match status" value="1"/>
</dbReference>
<dbReference type="Pfam" id="PF06328">
    <property type="entry name" value="Lep_receptor_Ig"/>
    <property type="match status" value="1"/>
</dbReference>
<dbReference type="EMBL" id="JAAWVO010047309">
    <property type="protein sequence ID" value="MBN3319708.1"/>
    <property type="molecule type" value="Genomic_DNA"/>
</dbReference>
<dbReference type="SUPFAM" id="SSF49265">
    <property type="entry name" value="Fibronectin type III"/>
    <property type="match status" value="4"/>
</dbReference>
<proteinExistence type="inferred from homology"/>
<keyword evidence="12" id="KW-0325">Glycoprotein</keyword>
<keyword evidence="8 19" id="KW-1133">Transmembrane helix</keyword>
<evidence type="ECO:0000259" key="21">
    <source>
        <dbReference type="PROSITE" id="PS50853"/>
    </source>
</evidence>
<feature type="chain" id="PRO_5035178970" description="Interleukin-6 receptor subunit beta" evidence="20">
    <location>
        <begin position="24"/>
        <end position="912"/>
    </location>
</feature>
<evidence type="ECO:0000256" key="8">
    <source>
        <dbReference type="ARBA" id="ARBA00022989"/>
    </source>
</evidence>
<evidence type="ECO:0000256" key="17">
    <source>
        <dbReference type="ARBA" id="ARBA00083382"/>
    </source>
</evidence>
<dbReference type="GO" id="GO:0070102">
    <property type="term" value="P:interleukin-6-mediated signaling pathway"/>
    <property type="evidence" value="ECO:0007669"/>
    <property type="project" value="UniProtKB-ARBA"/>
</dbReference>
<evidence type="ECO:0000256" key="4">
    <source>
        <dbReference type="ARBA" id="ARBA00022553"/>
    </source>
</evidence>
<evidence type="ECO:0000256" key="5">
    <source>
        <dbReference type="ARBA" id="ARBA00022692"/>
    </source>
</evidence>
<keyword evidence="5 19" id="KW-0812">Transmembrane</keyword>
<organism evidence="22 23">
    <name type="scientific">Atractosteus spatula</name>
    <name type="common">Alligator gar</name>
    <name type="synonym">Lepisosteus spatula</name>
    <dbReference type="NCBI Taxonomy" id="7917"/>
    <lineage>
        <taxon>Eukaryota</taxon>
        <taxon>Metazoa</taxon>
        <taxon>Chordata</taxon>
        <taxon>Craniata</taxon>
        <taxon>Vertebrata</taxon>
        <taxon>Euteleostomi</taxon>
        <taxon>Actinopterygii</taxon>
        <taxon>Neopterygii</taxon>
        <taxon>Holostei</taxon>
        <taxon>Semionotiformes</taxon>
        <taxon>Lepisosteidae</taxon>
        <taxon>Atractosteus</taxon>
    </lineage>
</organism>
<dbReference type="InterPro" id="IPR010457">
    <property type="entry name" value="IgC2-like_lig-bd"/>
</dbReference>
<dbReference type="Proteomes" id="UP000736164">
    <property type="component" value="Unassembled WGS sequence"/>
</dbReference>
<evidence type="ECO:0000256" key="7">
    <source>
        <dbReference type="ARBA" id="ARBA00022737"/>
    </source>
</evidence>
<accession>A0A8J7NWB4</accession>
<protein>
    <recommendedName>
        <fullName evidence="14">Interleukin-6 receptor subunit beta</fullName>
    </recommendedName>
    <alternativeName>
        <fullName evidence="16">Interleukin-6 signal transducer</fullName>
    </alternativeName>
    <alternativeName>
        <fullName evidence="15">Membrane glycoprotein 130</fullName>
    </alternativeName>
    <alternativeName>
        <fullName evidence="17">Oncostatin-M receptor subunit alpha</fullName>
    </alternativeName>
</protein>
<feature type="signal peptide" evidence="20">
    <location>
        <begin position="1"/>
        <end position="23"/>
    </location>
</feature>
<dbReference type="FunFam" id="2.60.40.10:FF:000414">
    <property type="entry name" value="Interleukin-6 receptor subunit beta"/>
    <property type="match status" value="1"/>
</dbReference>
<dbReference type="CDD" id="cd00063">
    <property type="entry name" value="FN3"/>
    <property type="match status" value="3"/>
</dbReference>
<feature type="domain" description="Fibronectin type-III" evidence="21">
    <location>
        <begin position="225"/>
        <end position="328"/>
    </location>
</feature>
<dbReference type="Pfam" id="PF00041">
    <property type="entry name" value="fn3"/>
    <property type="match status" value="1"/>
</dbReference>
<keyword evidence="11" id="KW-0675">Receptor</keyword>
<dbReference type="InterPro" id="IPR013783">
    <property type="entry name" value="Ig-like_fold"/>
</dbReference>
<evidence type="ECO:0000256" key="15">
    <source>
        <dbReference type="ARBA" id="ARBA00077050"/>
    </source>
</evidence>
<dbReference type="FunFam" id="2.60.40.10:FF:000542">
    <property type="entry name" value="Interleukin-6 receptor subunit beta"/>
    <property type="match status" value="1"/>
</dbReference>
<evidence type="ECO:0000256" key="10">
    <source>
        <dbReference type="ARBA" id="ARBA00023157"/>
    </source>
</evidence>
<keyword evidence="4" id="KW-0597">Phosphoprotein</keyword>
<evidence type="ECO:0000256" key="14">
    <source>
        <dbReference type="ARBA" id="ARBA00068277"/>
    </source>
</evidence>
<keyword evidence="7" id="KW-0677">Repeat</keyword>
<dbReference type="PROSITE" id="PS50853">
    <property type="entry name" value="FN3"/>
    <property type="match status" value="2"/>
</dbReference>
<evidence type="ECO:0000256" key="6">
    <source>
        <dbReference type="ARBA" id="ARBA00022729"/>
    </source>
</evidence>
<feature type="non-terminal residue" evidence="22">
    <location>
        <position position="912"/>
    </location>
</feature>
<evidence type="ECO:0000256" key="20">
    <source>
        <dbReference type="SAM" id="SignalP"/>
    </source>
</evidence>
<evidence type="ECO:0000256" key="11">
    <source>
        <dbReference type="ARBA" id="ARBA00023170"/>
    </source>
</evidence>
<feature type="region of interest" description="Disordered" evidence="18">
    <location>
        <begin position="727"/>
        <end position="756"/>
    </location>
</feature>
<feature type="region of interest" description="Disordered" evidence="18">
    <location>
        <begin position="861"/>
        <end position="912"/>
    </location>
</feature>
<evidence type="ECO:0000256" key="18">
    <source>
        <dbReference type="SAM" id="MobiDB-lite"/>
    </source>
</evidence>
<evidence type="ECO:0000256" key="9">
    <source>
        <dbReference type="ARBA" id="ARBA00023136"/>
    </source>
</evidence>
<sequence>MEFSQIMILLLFVAQRNIPPAASQHDFCCGKIVPESPVIELNTNFTATCVLSESGMLKTQATADDVFWRFKNYKIPRDHYTKINSSAVSITVNLTRELEKPLTCNVLSHGQIEQVVYGIFFETGYPPEKPQNLTCQVLQSGGSLSPLMQCSWDPGNRDPILVTNYTLVAEKFSNKYSSQSTQNHGELDFKVMPVFTYVSIWVEVENRLGKVESDKLRQDPLDIVKPQPLQNIKITSEEAFPNTLLVEWSQPFPPEYMKMMYNVRYCAIGSDIWSEVPLDDTNSNIESFRLQGLKPFTEYAVQVRCRKEDGRGYWSDWSPNVTAITAEAAPSVKPDLWRVVLPGDETNQRDVLLMWKEPPDINGKIIGYEVKLIRGKDVESRSFQINGTNKMILLQKDQDWTVEVSVVNSEGKSPKASLVIPRANQRELPGVEDVGCSSQHGRLQVAWKPPSRVTPGRVAEYVIEVECMSTKTVSWQRENSFTNQAFVTGDLQPLKRYHISVFPMYGNIAGTARSVEAYLKQGPPSVGPSVFAKKRGKNEVELQWERIPLESQNGFITNYTIFYKSEGRLEKSIVVSPETHMYTIRSLASNSMYVVHVMVSTEAGSRNGTDFTFTTMKYAPGDIEAVVVPICIGFLFLTVLIVLLCINKKETIKKHIWPQVPDPSNSTIGNWSPDSPTQHNPPKEQMCPEGSLIDVSVVEIDAYDKKSMGEEDKTSLSLRKGKYLSEEHSSGIGGSSCMSSPRQSVSDSDEGDSGQTISSAVQYSTVVASGYKGQVPAAPVFARSESTQPLLDSEERPDDQHFYGNLREGESERLPTTASQAEEYPSRPYFKRAGTVNDTRPVKLHQIEIAGHSSGPLGFCPAEEGNRLEQPGENSSPLAKDRSCDAVKGFTPKVEKSVPKSYMPQQNGYRPQ</sequence>
<evidence type="ECO:0000256" key="19">
    <source>
        <dbReference type="SAM" id="Phobius"/>
    </source>
</evidence>
<dbReference type="InterPro" id="IPR003961">
    <property type="entry name" value="FN3_dom"/>
</dbReference>
<evidence type="ECO:0000256" key="13">
    <source>
        <dbReference type="ARBA" id="ARBA00023319"/>
    </source>
</evidence>
<dbReference type="InterPro" id="IPR036116">
    <property type="entry name" value="FN3_sf"/>
</dbReference>
<keyword evidence="9 19" id="KW-0472">Membrane</keyword>
<dbReference type="FunFam" id="2.60.40.10:FF:000563">
    <property type="entry name" value="interleukin-6 receptor subunit beta"/>
    <property type="match status" value="1"/>
</dbReference>
<dbReference type="PANTHER" id="PTHR48423">
    <property type="entry name" value="INTERLEUKIN-27 RECEPTOR SUBUNIT ALPHA"/>
    <property type="match status" value="1"/>
</dbReference>
<dbReference type="PANTHER" id="PTHR48423:SF1">
    <property type="entry name" value="INTERLEUKIN-27 RECEPTOR SUBUNIT ALPHA"/>
    <property type="match status" value="1"/>
</dbReference>
<feature type="region of interest" description="Disordered" evidence="18">
    <location>
        <begin position="657"/>
        <end position="688"/>
    </location>
</feature>
<evidence type="ECO:0000256" key="1">
    <source>
        <dbReference type="ARBA" id="ARBA00004251"/>
    </source>
</evidence>
<dbReference type="InterPro" id="IPR052672">
    <property type="entry name" value="Type1_Cytokine_Rcpt_Type2"/>
</dbReference>
<feature type="transmembrane region" description="Helical" evidence="19">
    <location>
        <begin position="626"/>
        <end position="646"/>
    </location>
</feature>
<comment type="caution">
    <text evidence="22">The sequence shown here is derived from an EMBL/GenBank/DDBJ whole genome shotgun (WGS) entry which is preliminary data.</text>
</comment>
<gene>
    <name evidence="22" type="primary">Il6st_1</name>
    <name evidence="22" type="ORF">GTO95_0006047</name>
</gene>
<keyword evidence="13" id="KW-0393">Immunoglobulin domain</keyword>
<name>A0A8J7NWB4_ATRSP</name>
<feature type="domain" description="Fibronectin type-III" evidence="21">
    <location>
        <begin position="524"/>
        <end position="618"/>
    </location>
</feature>
<evidence type="ECO:0000313" key="23">
    <source>
        <dbReference type="Proteomes" id="UP000736164"/>
    </source>
</evidence>
<reference evidence="22" key="1">
    <citation type="journal article" date="2021" name="Cell">
        <title>Tracing the genetic footprints of vertebrate landing in non-teleost ray-finned fishes.</title>
        <authorList>
            <person name="Bi X."/>
            <person name="Wang K."/>
            <person name="Yang L."/>
            <person name="Pan H."/>
            <person name="Jiang H."/>
            <person name="Wei Q."/>
            <person name="Fang M."/>
            <person name="Yu H."/>
            <person name="Zhu C."/>
            <person name="Cai Y."/>
            <person name="He Y."/>
            <person name="Gan X."/>
            <person name="Zeng H."/>
            <person name="Yu D."/>
            <person name="Zhu Y."/>
            <person name="Jiang H."/>
            <person name="Qiu Q."/>
            <person name="Yang H."/>
            <person name="Zhang Y.E."/>
            <person name="Wang W."/>
            <person name="Zhu M."/>
            <person name="He S."/>
            <person name="Zhang G."/>
        </authorList>
    </citation>
    <scope>NUCLEOTIDE SEQUENCE</scope>
    <source>
        <strain evidence="22">Allg_001</strain>
    </source>
</reference>
<keyword evidence="10" id="KW-1015">Disulfide bond</keyword>
<dbReference type="Gene3D" id="2.60.40.10">
    <property type="entry name" value="Immunoglobulins"/>
    <property type="match status" value="6"/>
</dbReference>
<dbReference type="FunFam" id="2.60.40.10:FF:000524">
    <property type="entry name" value="Interleukin-6 receptor subunit beta"/>
    <property type="match status" value="1"/>
</dbReference>
<keyword evidence="3" id="KW-1003">Cell membrane</keyword>
<evidence type="ECO:0000313" key="22">
    <source>
        <dbReference type="EMBL" id="MBN3319708.1"/>
    </source>
</evidence>